<comment type="caution">
    <text evidence="1">The sequence shown here is derived from an EMBL/GenBank/DDBJ whole genome shotgun (WGS) entry which is preliminary data.</text>
</comment>
<evidence type="ECO:0000313" key="2">
    <source>
        <dbReference type="Proteomes" id="UP001412067"/>
    </source>
</evidence>
<organism evidence="1 2">
    <name type="scientific">Platanthera guangdongensis</name>
    <dbReference type="NCBI Taxonomy" id="2320717"/>
    <lineage>
        <taxon>Eukaryota</taxon>
        <taxon>Viridiplantae</taxon>
        <taxon>Streptophyta</taxon>
        <taxon>Embryophyta</taxon>
        <taxon>Tracheophyta</taxon>
        <taxon>Spermatophyta</taxon>
        <taxon>Magnoliopsida</taxon>
        <taxon>Liliopsida</taxon>
        <taxon>Asparagales</taxon>
        <taxon>Orchidaceae</taxon>
        <taxon>Orchidoideae</taxon>
        <taxon>Orchideae</taxon>
        <taxon>Orchidinae</taxon>
        <taxon>Platanthera</taxon>
    </lineage>
</organism>
<gene>
    <name evidence="1" type="ORF">KSP40_PGU014504</name>
</gene>
<evidence type="ECO:0000313" key="1">
    <source>
        <dbReference type="EMBL" id="KAK8956194.1"/>
    </source>
</evidence>
<sequence length="317" mass="35063">MNSPSLYCLSLSNPSPLSTGFPLRITFKELRKGPSRETKSPQDPSNAWRSGRGLVPVFVFPGVFSTGIAQIEARRSRPSFTIWDFFAALPVVGSVCKHQEKESRVRKMIYSASQPPLLAAWIETAAGDCNAACPLQILRFSASQRNISQFVFFLSRIWRESSAAINRSLSLSVSEYFRDFDKGNVNEASGSAVTQLSSRAVVFLPQAQPAGRRVSSPGLKPSGRARQKSRAEETAALCDSRAWKPATLFLPDREGCCRKLVSPLVRLLFAWELPIPVREWRYREVAGASNLGGVLPTSALSSYLLVCCRSWRSYPPV</sequence>
<keyword evidence="2" id="KW-1185">Reference proteome</keyword>
<proteinExistence type="predicted"/>
<reference evidence="1 2" key="1">
    <citation type="journal article" date="2022" name="Nat. Plants">
        <title>Genomes of leafy and leafless Platanthera orchids illuminate the evolution of mycoheterotrophy.</title>
        <authorList>
            <person name="Li M.H."/>
            <person name="Liu K.W."/>
            <person name="Li Z."/>
            <person name="Lu H.C."/>
            <person name="Ye Q.L."/>
            <person name="Zhang D."/>
            <person name="Wang J.Y."/>
            <person name="Li Y.F."/>
            <person name="Zhong Z.M."/>
            <person name="Liu X."/>
            <person name="Yu X."/>
            <person name="Liu D.K."/>
            <person name="Tu X.D."/>
            <person name="Liu B."/>
            <person name="Hao Y."/>
            <person name="Liao X.Y."/>
            <person name="Jiang Y.T."/>
            <person name="Sun W.H."/>
            <person name="Chen J."/>
            <person name="Chen Y.Q."/>
            <person name="Ai Y."/>
            <person name="Zhai J.W."/>
            <person name="Wu S.S."/>
            <person name="Zhou Z."/>
            <person name="Hsiao Y.Y."/>
            <person name="Wu W.L."/>
            <person name="Chen Y.Y."/>
            <person name="Lin Y.F."/>
            <person name="Hsu J.L."/>
            <person name="Li C.Y."/>
            <person name="Wang Z.W."/>
            <person name="Zhao X."/>
            <person name="Zhong W.Y."/>
            <person name="Ma X.K."/>
            <person name="Ma L."/>
            <person name="Huang J."/>
            <person name="Chen G.Z."/>
            <person name="Huang M.Z."/>
            <person name="Huang L."/>
            <person name="Peng D.H."/>
            <person name="Luo Y.B."/>
            <person name="Zou S.Q."/>
            <person name="Chen S.P."/>
            <person name="Lan S."/>
            <person name="Tsai W.C."/>
            <person name="Van de Peer Y."/>
            <person name="Liu Z.J."/>
        </authorList>
    </citation>
    <scope>NUCLEOTIDE SEQUENCE [LARGE SCALE GENOMIC DNA]</scope>
    <source>
        <strain evidence="1">Lor288</strain>
    </source>
</reference>
<dbReference type="EMBL" id="JBBWWR010000013">
    <property type="protein sequence ID" value="KAK8956194.1"/>
    <property type="molecule type" value="Genomic_DNA"/>
</dbReference>
<name>A0ABR2M1A8_9ASPA</name>
<protein>
    <submittedName>
        <fullName evidence="1">Uncharacterized protein</fullName>
    </submittedName>
</protein>
<accession>A0ABR2M1A8</accession>
<dbReference type="Proteomes" id="UP001412067">
    <property type="component" value="Unassembled WGS sequence"/>
</dbReference>